<evidence type="ECO:0000256" key="1">
    <source>
        <dbReference type="SAM" id="MobiDB-lite"/>
    </source>
</evidence>
<name>A0A1E3JS40_9TREE</name>
<dbReference type="RefSeq" id="XP_019033694.1">
    <property type="nucleotide sequence ID" value="XM_019174642.1"/>
</dbReference>
<protein>
    <submittedName>
        <fullName evidence="2">Uncharacterized protein</fullName>
    </submittedName>
</protein>
<evidence type="ECO:0000313" key="3">
    <source>
        <dbReference type="Proteomes" id="UP000094819"/>
    </source>
</evidence>
<gene>
    <name evidence="2" type="ORF">L198_02494</name>
</gene>
<dbReference type="AlphaFoldDB" id="A0A1E3JS40"/>
<comment type="caution">
    <text evidence="2">The sequence shown here is derived from an EMBL/GenBank/DDBJ whole genome shotgun (WGS) entry which is preliminary data.</text>
</comment>
<accession>A0A1E3JS40</accession>
<dbReference type="EMBL" id="AWGH01000005">
    <property type="protein sequence ID" value="ODO03643.1"/>
    <property type="molecule type" value="Genomic_DNA"/>
</dbReference>
<proteinExistence type="predicted"/>
<feature type="region of interest" description="Disordered" evidence="1">
    <location>
        <begin position="138"/>
        <end position="159"/>
    </location>
</feature>
<dbReference type="OrthoDB" id="10422715at2759"/>
<dbReference type="GeneID" id="30191707"/>
<feature type="compositionally biased region" description="Low complexity" evidence="1">
    <location>
        <begin position="15"/>
        <end position="38"/>
    </location>
</feature>
<feature type="compositionally biased region" description="Basic and acidic residues" evidence="1">
    <location>
        <begin position="96"/>
        <end position="106"/>
    </location>
</feature>
<sequence length="159" mass="16712">MSPQDNVNDQRSEFTSSATGSTAASTSAATPPSQQAASLAQIISREAATIELTHPTASHQEKSNILRDMMGDIFKEAGIEGSFMMVTRVKTGTESMGDRGARRTEGGEEAASAWAQSDTWTGGGAVRARVSAFNPSTRPVVVEEAEDGESEEGKKNEGS</sequence>
<reference evidence="2 3" key="1">
    <citation type="submission" date="2016-06" db="EMBL/GenBank/DDBJ databases">
        <title>Evolution of pathogenesis and genome organization in the Tremellales.</title>
        <authorList>
            <person name="Cuomo C."/>
            <person name="Litvintseva A."/>
            <person name="Heitman J."/>
            <person name="Chen Y."/>
            <person name="Sun S."/>
            <person name="Springer D."/>
            <person name="Dromer F."/>
            <person name="Young S."/>
            <person name="Zeng Q."/>
            <person name="Chapman S."/>
            <person name="Gujja S."/>
            <person name="Saif S."/>
            <person name="Birren B."/>
        </authorList>
    </citation>
    <scope>NUCLEOTIDE SEQUENCE [LARGE SCALE GENOMIC DNA]</scope>
    <source>
        <strain evidence="2 3">CBS 7118</strain>
    </source>
</reference>
<organism evidence="2 3">
    <name type="scientific">Cryptococcus wingfieldii CBS 7118</name>
    <dbReference type="NCBI Taxonomy" id="1295528"/>
    <lineage>
        <taxon>Eukaryota</taxon>
        <taxon>Fungi</taxon>
        <taxon>Dikarya</taxon>
        <taxon>Basidiomycota</taxon>
        <taxon>Agaricomycotina</taxon>
        <taxon>Tremellomycetes</taxon>
        <taxon>Tremellales</taxon>
        <taxon>Cryptococcaceae</taxon>
        <taxon>Cryptococcus</taxon>
    </lineage>
</organism>
<dbReference type="Proteomes" id="UP000094819">
    <property type="component" value="Unassembled WGS sequence"/>
</dbReference>
<feature type="region of interest" description="Disordered" evidence="1">
    <location>
        <begin position="91"/>
        <end position="119"/>
    </location>
</feature>
<keyword evidence="3" id="KW-1185">Reference proteome</keyword>
<feature type="region of interest" description="Disordered" evidence="1">
    <location>
        <begin position="1"/>
        <end position="39"/>
    </location>
</feature>
<evidence type="ECO:0000313" key="2">
    <source>
        <dbReference type="EMBL" id="ODO03643.1"/>
    </source>
</evidence>